<dbReference type="Pfam" id="PF01478">
    <property type="entry name" value="Peptidase_A24"/>
    <property type="match status" value="1"/>
</dbReference>
<feature type="domain" description="Prepilin type IV endopeptidase peptidase" evidence="11">
    <location>
        <begin position="134"/>
        <end position="249"/>
    </location>
</feature>
<dbReference type="InterPro" id="IPR000045">
    <property type="entry name" value="Prepilin_IV_endopep_pep"/>
</dbReference>
<dbReference type="EC" id="2.1.1.-" evidence="9"/>
<dbReference type="Pfam" id="PF06750">
    <property type="entry name" value="A24_N_bact"/>
    <property type="match status" value="1"/>
</dbReference>
<evidence type="ECO:0000256" key="4">
    <source>
        <dbReference type="ARBA" id="ARBA00022519"/>
    </source>
</evidence>
<dbReference type="InterPro" id="IPR014032">
    <property type="entry name" value="Peptidase_A24A_bac"/>
</dbReference>
<dbReference type="InterPro" id="IPR010627">
    <property type="entry name" value="Prepilin_pept_A24_N"/>
</dbReference>
<keyword evidence="9" id="KW-0378">Hydrolase</keyword>
<dbReference type="PANTHER" id="PTHR30487:SF0">
    <property type="entry name" value="PREPILIN LEADER PEPTIDASE_N-METHYLTRANSFERASE-RELATED"/>
    <property type="match status" value="1"/>
</dbReference>
<feature type="transmembrane region" description="Helical" evidence="10">
    <location>
        <begin position="220"/>
        <end position="251"/>
    </location>
</feature>
<feature type="transmembrane region" description="Helical" evidence="10">
    <location>
        <begin position="187"/>
        <end position="208"/>
    </location>
</feature>
<evidence type="ECO:0000256" key="5">
    <source>
        <dbReference type="ARBA" id="ARBA00022692"/>
    </source>
</evidence>
<evidence type="ECO:0000256" key="8">
    <source>
        <dbReference type="RuleBase" id="RU003793"/>
    </source>
</evidence>
<dbReference type="EMBL" id="CP091512">
    <property type="protein sequence ID" value="UOO92771.1"/>
    <property type="molecule type" value="Genomic_DNA"/>
</dbReference>
<reference evidence="13" key="1">
    <citation type="submission" date="2021-12" db="EMBL/GenBank/DDBJ databases">
        <authorList>
            <person name="Veyrier F.J."/>
        </authorList>
    </citation>
    <scope>NUCLEOTIDE SEQUENCE</scope>
    <source>
        <strain evidence="13">SAG 1488-6</strain>
    </source>
</reference>
<evidence type="ECO:0000256" key="10">
    <source>
        <dbReference type="SAM" id="Phobius"/>
    </source>
</evidence>
<feature type="transmembrane region" description="Helical" evidence="10">
    <location>
        <begin position="263"/>
        <end position="288"/>
    </location>
</feature>
<dbReference type="Gene3D" id="1.20.120.1220">
    <property type="match status" value="1"/>
</dbReference>
<feature type="domain" description="Prepilin peptidase A24 N-terminal" evidence="12">
    <location>
        <begin position="16"/>
        <end position="123"/>
    </location>
</feature>
<evidence type="ECO:0000256" key="2">
    <source>
        <dbReference type="ARBA" id="ARBA00005801"/>
    </source>
</evidence>
<keyword evidence="9" id="KW-0511">Multifunctional enzyme</keyword>
<dbReference type="EC" id="3.4.23.43" evidence="9"/>
<evidence type="ECO:0000259" key="11">
    <source>
        <dbReference type="Pfam" id="PF01478"/>
    </source>
</evidence>
<evidence type="ECO:0000259" key="12">
    <source>
        <dbReference type="Pfam" id="PF06750"/>
    </source>
</evidence>
<comment type="function">
    <text evidence="9">Plays an essential role in type IV pili and type II pseudopili formation by proteolytically removing the leader sequence from substrate proteins and subsequently monomethylating the alpha-amino group of the newly exposed N-terminal phenylalanine.</text>
</comment>
<gene>
    <name evidence="13" type="ORF">LVJ81_01625</name>
</gene>
<evidence type="ECO:0000313" key="14">
    <source>
        <dbReference type="Proteomes" id="UP000832034"/>
    </source>
</evidence>
<sequence>MMNNLSLEFWLPVCLVLGLLVGSFLNVVIYRVPEGLNRSWRTQAKQMLDMPLEPIDEERFNIMTPPSHCPKCKSPVKPWQNIPIVSYILLKGQCKHCDQPISKRYPLVELLTGLVFAVCAWKFGVTWTAVGAMLLSAYLIAMIFIDADTQLLPDQLTLPLMWAGIVFHLLAEVLQGAWGITTLVDSVMGAVVGYMSLWTIFQLFKLVTGKEGMGYGDFKLLAALGAWIGVGMLPIVIVMSSLVGLIFAVIMNVAKSQPMPFGPYLAISGWLVLIFSHPITQFIQWWLAKSGFVA</sequence>
<keyword evidence="5 9" id="KW-0812">Transmembrane</keyword>
<evidence type="ECO:0000313" key="13">
    <source>
        <dbReference type="EMBL" id="UOO92771.1"/>
    </source>
</evidence>
<feature type="transmembrane region" description="Helical" evidence="10">
    <location>
        <begin position="129"/>
        <end position="147"/>
    </location>
</feature>
<evidence type="ECO:0000256" key="1">
    <source>
        <dbReference type="ARBA" id="ARBA00004429"/>
    </source>
</evidence>
<dbReference type="PANTHER" id="PTHR30487">
    <property type="entry name" value="TYPE 4 PREPILIN-LIKE PROTEINS LEADER PEPTIDE-PROCESSING ENZYME"/>
    <property type="match status" value="1"/>
</dbReference>
<dbReference type="InterPro" id="IPR050882">
    <property type="entry name" value="Prepilin_peptidase/N-MTase"/>
</dbReference>
<comment type="catalytic activity">
    <reaction evidence="9">
        <text>Typically cleaves a -Gly-|-Phe- bond to release an N-terminal, basic peptide of 5-8 residues from type IV prepilin, and then N-methylates the new N-terminal amino group, the methyl donor being S-adenosyl-L-methionine.</text>
        <dbReference type="EC" id="3.4.23.43"/>
    </reaction>
</comment>
<evidence type="ECO:0000256" key="9">
    <source>
        <dbReference type="RuleBase" id="RU003794"/>
    </source>
</evidence>
<dbReference type="Proteomes" id="UP000832034">
    <property type="component" value="Chromosome"/>
</dbReference>
<keyword evidence="9" id="KW-0645">Protease</keyword>
<evidence type="ECO:0000256" key="3">
    <source>
        <dbReference type="ARBA" id="ARBA00022475"/>
    </source>
</evidence>
<keyword evidence="6 10" id="KW-1133">Transmembrane helix</keyword>
<keyword evidence="14" id="KW-1185">Reference proteome</keyword>
<keyword evidence="9" id="KW-0489">Methyltransferase</keyword>
<accession>A0ABY4EAJ3</accession>
<name>A0ABY4EAJ3_VITST</name>
<feature type="transmembrane region" description="Helical" evidence="10">
    <location>
        <begin position="6"/>
        <end position="29"/>
    </location>
</feature>
<keyword evidence="3" id="KW-1003">Cell membrane</keyword>
<comment type="subcellular location">
    <subcellularLocation>
        <location evidence="1">Cell inner membrane</location>
        <topology evidence="1">Multi-pass membrane protein</topology>
    </subcellularLocation>
    <subcellularLocation>
        <location evidence="9">Cell membrane</location>
        <topology evidence="9">Multi-pass membrane protein</topology>
    </subcellularLocation>
</comment>
<reference evidence="13" key="2">
    <citation type="journal article" date="2022" name="Res Sq">
        <title>Evolution of multicellular longitudinally dividing oral cavity symbionts (Neisseriaceae).</title>
        <authorList>
            <person name="Nyongesa S."/>
            <person name="Weber P."/>
            <person name="Bernet E."/>
            <person name="Pullido F."/>
            <person name="Nieckarz M."/>
            <person name="Delaby M."/>
            <person name="Nieves C."/>
            <person name="Viehboeck T."/>
            <person name="Krause N."/>
            <person name="Rivera-Millot A."/>
            <person name="Nakamura A."/>
            <person name="Vischer N."/>
            <person name="VanNieuwenhze M."/>
            <person name="Brun Y."/>
            <person name="Cava F."/>
            <person name="Bulgheresi S."/>
            <person name="Veyrier F."/>
        </authorList>
    </citation>
    <scope>NUCLEOTIDE SEQUENCE</scope>
    <source>
        <strain evidence="13">SAG 1488-6</strain>
    </source>
</reference>
<keyword evidence="7 10" id="KW-0472">Membrane</keyword>
<dbReference type="PRINTS" id="PR00864">
    <property type="entry name" value="PREPILNPTASE"/>
</dbReference>
<evidence type="ECO:0000256" key="7">
    <source>
        <dbReference type="ARBA" id="ARBA00023136"/>
    </source>
</evidence>
<comment type="similarity">
    <text evidence="2 8">Belongs to the peptidase A24 family.</text>
</comment>
<organism evidence="13 14">
    <name type="scientific">Vitreoscilla stercoraria</name>
    <dbReference type="NCBI Taxonomy" id="61"/>
    <lineage>
        <taxon>Bacteria</taxon>
        <taxon>Pseudomonadati</taxon>
        <taxon>Pseudomonadota</taxon>
        <taxon>Betaproteobacteria</taxon>
        <taxon>Neisseriales</taxon>
        <taxon>Neisseriaceae</taxon>
        <taxon>Vitreoscilla</taxon>
    </lineage>
</organism>
<proteinExistence type="inferred from homology"/>
<keyword evidence="4" id="KW-0997">Cell inner membrane</keyword>
<keyword evidence="9" id="KW-0808">Transferase</keyword>
<feature type="transmembrane region" description="Helical" evidence="10">
    <location>
        <begin position="159"/>
        <end position="181"/>
    </location>
</feature>
<evidence type="ECO:0000256" key="6">
    <source>
        <dbReference type="ARBA" id="ARBA00022989"/>
    </source>
</evidence>
<protein>
    <recommendedName>
        <fullName evidence="9">Prepilin leader peptidase/N-methyltransferase</fullName>
        <ecNumber evidence="9">2.1.1.-</ecNumber>
        <ecNumber evidence="9">3.4.23.43</ecNumber>
    </recommendedName>
</protein>